<dbReference type="PANTHER" id="PTHR46539:SF21">
    <property type="entry name" value="LOW QUALITY PROTEIN: RING-H2 FINGER PROTEIN ATL3-LIKE"/>
    <property type="match status" value="1"/>
</dbReference>
<dbReference type="InterPro" id="IPR001841">
    <property type="entry name" value="Znf_RING"/>
</dbReference>
<keyword evidence="2" id="KW-0812">Transmembrane</keyword>
<dbReference type="AlphaFoldDB" id="A0AAV0FTD3"/>
<keyword evidence="6" id="KW-1133">Transmembrane helix</keyword>
<keyword evidence="10" id="KW-0732">Signal</keyword>
<dbReference type="SMART" id="SM00184">
    <property type="entry name" value="RING"/>
    <property type="match status" value="1"/>
</dbReference>
<comment type="caution">
    <text evidence="12">The sequence shown here is derived from an EMBL/GenBank/DDBJ whole genome shotgun (WGS) entry which is preliminary data.</text>
</comment>
<evidence type="ECO:0000259" key="11">
    <source>
        <dbReference type="PROSITE" id="PS50089"/>
    </source>
</evidence>
<comment type="subcellular location">
    <subcellularLocation>
        <location evidence="1">Membrane</location>
    </subcellularLocation>
</comment>
<sequence length="218" mass="24430">MLVAAIVCLFLVLDCTFLIHLYTKCLNPHQPDRLSTADDDQEVGVTGLDPTVLKTIPEVEFSSKDFEEHLECTVCLSEVCECEKVRFLPKCNHGFHVGCIDKWFESHSTCPLCRNPITDPNPPLEPIPEAGGASPNFPTNVLFWGDETQVSTLLGPTLEVPCSSSAAIGNTMEIVEEEHDQEESRMMTRLRSLKRLFMIRREIKDIIVDVEQGGRSHC</sequence>
<dbReference type="EMBL" id="CAMAPF010001013">
    <property type="protein sequence ID" value="CAH9138929.1"/>
    <property type="molecule type" value="Genomic_DNA"/>
</dbReference>
<evidence type="ECO:0000256" key="3">
    <source>
        <dbReference type="ARBA" id="ARBA00022723"/>
    </source>
</evidence>
<keyword evidence="5" id="KW-0862">Zinc</keyword>
<organism evidence="12 13">
    <name type="scientific">Cuscuta epithymum</name>
    <dbReference type="NCBI Taxonomy" id="186058"/>
    <lineage>
        <taxon>Eukaryota</taxon>
        <taxon>Viridiplantae</taxon>
        <taxon>Streptophyta</taxon>
        <taxon>Embryophyta</taxon>
        <taxon>Tracheophyta</taxon>
        <taxon>Spermatophyta</taxon>
        <taxon>Magnoliopsida</taxon>
        <taxon>eudicotyledons</taxon>
        <taxon>Gunneridae</taxon>
        <taxon>Pentapetalae</taxon>
        <taxon>asterids</taxon>
        <taxon>lamiids</taxon>
        <taxon>Solanales</taxon>
        <taxon>Convolvulaceae</taxon>
        <taxon>Cuscuteae</taxon>
        <taxon>Cuscuta</taxon>
        <taxon>Cuscuta subgen. Cuscuta</taxon>
    </lineage>
</organism>
<dbReference type="Gene3D" id="3.30.40.10">
    <property type="entry name" value="Zinc/RING finger domain, C3HC4 (zinc finger)"/>
    <property type="match status" value="1"/>
</dbReference>
<comment type="similarity">
    <text evidence="8">Belongs to the RING-type zinc finger family. ATL subfamily.</text>
</comment>
<name>A0AAV0FTD3_9ASTE</name>
<dbReference type="Proteomes" id="UP001152523">
    <property type="component" value="Unassembled WGS sequence"/>
</dbReference>
<evidence type="ECO:0000256" key="7">
    <source>
        <dbReference type="ARBA" id="ARBA00023136"/>
    </source>
</evidence>
<evidence type="ECO:0000256" key="9">
    <source>
        <dbReference type="PROSITE-ProRule" id="PRU00175"/>
    </source>
</evidence>
<dbReference type="InterPro" id="IPR013083">
    <property type="entry name" value="Znf_RING/FYVE/PHD"/>
</dbReference>
<dbReference type="GO" id="GO:0008270">
    <property type="term" value="F:zinc ion binding"/>
    <property type="evidence" value="ECO:0007669"/>
    <property type="project" value="UniProtKB-KW"/>
</dbReference>
<accession>A0AAV0FTD3</accession>
<keyword evidence="7" id="KW-0472">Membrane</keyword>
<evidence type="ECO:0000256" key="5">
    <source>
        <dbReference type="ARBA" id="ARBA00022833"/>
    </source>
</evidence>
<evidence type="ECO:0000256" key="1">
    <source>
        <dbReference type="ARBA" id="ARBA00004370"/>
    </source>
</evidence>
<dbReference type="CDD" id="cd16461">
    <property type="entry name" value="RING-H2_EL5-like"/>
    <property type="match status" value="1"/>
</dbReference>
<evidence type="ECO:0000256" key="10">
    <source>
        <dbReference type="SAM" id="SignalP"/>
    </source>
</evidence>
<evidence type="ECO:0000256" key="6">
    <source>
        <dbReference type="ARBA" id="ARBA00022989"/>
    </source>
</evidence>
<dbReference type="SUPFAM" id="SSF57850">
    <property type="entry name" value="RING/U-box"/>
    <property type="match status" value="1"/>
</dbReference>
<keyword evidence="13" id="KW-1185">Reference proteome</keyword>
<dbReference type="GO" id="GO:0016020">
    <property type="term" value="C:membrane"/>
    <property type="evidence" value="ECO:0007669"/>
    <property type="project" value="UniProtKB-SubCell"/>
</dbReference>
<reference evidence="12" key="1">
    <citation type="submission" date="2022-07" db="EMBL/GenBank/DDBJ databases">
        <authorList>
            <person name="Macas J."/>
            <person name="Novak P."/>
            <person name="Neumann P."/>
        </authorList>
    </citation>
    <scope>NUCLEOTIDE SEQUENCE</scope>
</reference>
<keyword evidence="3" id="KW-0479">Metal-binding</keyword>
<gene>
    <name evidence="12" type="ORF">CEPIT_LOCUS37194</name>
</gene>
<dbReference type="PROSITE" id="PS50089">
    <property type="entry name" value="ZF_RING_2"/>
    <property type="match status" value="1"/>
</dbReference>
<evidence type="ECO:0000256" key="2">
    <source>
        <dbReference type="ARBA" id="ARBA00022692"/>
    </source>
</evidence>
<evidence type="ECO:0000313" key="12">
    <source>
        <dbReference type="EMBL" id="CAH9138929.1"/>
    </source>
</evidence>
<dbReference type="Pfam" id="PF13639">
    <property type="entry name" value="zf-RING_2"/>
    <property type="match status" value="1"/>
</dbReference>
<proteinExistence type="inferred from homology"/>
<evidence type="ECO:0000313" key="13">
    <source>
        <dbReference type="Proteomes" id="UP001152523"/>
    </source>
</evidence>
<evidence type="ECO:0000256" key="8">
    <source>
        <dbReference type="ARBA" id="ARBA00024209"/>
    </source>
</evidence>
<feature type="chain" id="PRO_5043448954" description="RING-type domain-containing protein" evidence="10">
    <location>
        <begin position="19"/>
        <end position="218"/>
    </location>
</feature>
<keyword evidence="4 9" id="KW-0863">Zinc-finger</keyword>
<feature type="signal peptide" evidence="10">
    <location>
        <begin position="1"/>
        <end position="18"/>
    </location>
</feature>
<evidence type="ECO:0000256" key="4">
    <source>
        <dbReference type="ARBA" id="ARBA00022771"/>
    </source>
</evidence>
<dbReference type="PANTHER" id="PTHR46539">
    <property type="entry name" value="E3 UBIQUITIN-PROTEIN LIGASE ATL42"/>
    <property type="match status" value="1"/>
</dbReference>
<feature type="domain" description="RING-type" evidence="11">
    <location>
        <begin position="72"/>
        <end position="114"/>
    </location>
</feature>
<protein>
    <recommendedName>
        <fullName evidence="11">RING-type domain-containing protein</fullName>
    </recommendedName>
</protein>